<sequence length="38" mass="4466">MTTKATIRKIRKIRKKQGPLVFSYTKGLFFITQPIIKN</sequence>
<organism evidence="1">
    <name type="scientific">viral metagenome</name>
    <dbReference type="NCBI Taxonomy" id="1070528"/>
    <lineage>
        <taxon>unclassified sequences</taxon>
        <taxon>metagenomes</taxon>
        <taxon>organismal metagenomes</taxon>
    </lineage>
</organism>
<dbReference type="AlphaFoldDB" id="A0A6C0BGP2"/>
<accession>A0A6C0BGP2</accession>
<evidence type="ECO:0000313" key="1">
    <source>
        <dbReference type="EMBL" id="QHS91260.1"/>
    </source>
</evidence>
<dbReference type="EMBL" id="MN739157">
    <property type="protein sequence ID" value="QHS91260.1"/>
    <property type="molecule type" value="Genomic_DNA"/>
</dbReference>
<proteinExistence type="predicted"/>
<name>A0A6C0BGP2_9ZZZZ</name>
<protein>
    <submittedName>
        <fullName evidence="1">Uncharacterized protein</fullName>
    </submittedName>
</protein>
<reference evidence="1" key="1">
    <citation type="journal article" date="2020" name="Nature">
        <title>Giant virus diversity and host interactions through global metagenomics.</title>
        <authorList>
            <person name="Schulz F."/>
            <person name="Roux S."/>
            <person name="Paez-Espino D."/>
            <person name="Jungbluth S."/>
            <person name="Walsh D.A."/>
            <person name="Denef V.J."/>
            <person name="McMahon K.D."/>
            <person name="Konstantinidis K.T."/>
            <person name="Eloe-Fadrosh E.A."/>
            <person name="Kyrpides N.C."/>
            <person name="Woyke T."/>
        </authorList>
    </citation>
    <scope>NUCLEOTIDE SEQUENCE</scope>
    <source>
        <strain evidence="1">GVMAG-M-3300013004-44</strain>
    </source>
</reference>